<feature type="compositionally biased region" description="Basic and acidic residues" evidence="1">
    <location>
        <begin position="31"/>
        <end position="44"/>
    </location>
</feature>
<feature type="compositionally biased region" description="Basic and acidic residues" evidence="1">
    <location>
        <begin position="104"/>
        <end position="126"/>
    </location>
</feature>
<dbReference type="EMBL" id="JACXVP010000012">
    <property type="protein sequence ID" value="KAG5571681.1"/>
    <property type="molecule type" value="Genomic_DNA"/>
</dbReference>
<reference evidence="2 3" key="1">
    <citation type="submission" date="2020-09" db="EMBL/GenBank/DDBJ databases">
        <title>De no assembly of potato wild relative species, Solanum commersonii.</title>
        <authorList>
            <person name="Cho K."/>
        </authorList>
    </citation>
    <scope>NUCLEOTIDE SEQUENCE [LARGE SCALE GENOMIC DNA]</scope>
    <source>
        <strain evidence="2">LZ3.2</strain>
        <tissue evidence="2">Leaf</tissue>
    </source>
</reference>
<organism evidence="2 3">
    <name type="scientific">Solanum commersonii</name>
    <name type="common">Commerson's wild potato</name>
    <name type="synonym">Commerson's nightshade</name>
    <dbReference type="NCBI Taxonomy" id="4109"/>
    <lineage>
        <taxon>Eukaryota</taxon>
        <taxon>Viridiplantae</taxon>
        <taxon>Streptophyta</taxon>
        <taxon>Embryophyta</taxon>
        <taxon>Tracheophyta</taxon>
        <taxon>Spermatophyta</taxon>
        <taxon>Magnoliopsida</taxon>
        <taxon>eudicotyledons</taxon>
        <taxon>Gunneridae</taxon>
        <taxon>Pentapetalae</taxon>
        <taxon>asterids</taxon>
        <taxon>lamiids</taxon>
        <taxon>Solanales</taxon>
        <taxon>Solanaceae</taxon>
        <taxon>Solanoideae</taxon>
        <taxon>Solaneae</taxon>
        <taxon>Solanum</taxon>
    </lineage>
</organism>
<evidence type="ECO:0000313" key="2">
    <source>
        <dbReference type="EMBL" id="KAG5571681.1"/>
    </source>
</evidence>
<evidence type="ECO:0000313" key="3">
    <source>
        <dbReference type="Proteomes" id="UP000824120"/>
    </source>
</evidence>
<dbReference type="AlphaFoldDB" id="A0A9J5W832"/>
<dbReference type="Proteomes" id="UP000824120">
    <property type="component" value="Chromosome 12"/>
</dbReference>
<evidence type="ECO:0000256" key="1">
    <source>
        <dbReference type="SAM" id="MobiDB-lite"/>
    </source>
</evidence>
<sequence>MTIVLAEKVCGVGNDNEGGDNSGCSNCNNNDGREEGVEGRREGSGDVGGGSSGDTGGRREGSGDVGGGSSGDTGGRRGGSGGVRGDGDGSVIGEDGGNNSGSKRNKEGSVRRKGREGEEKTRALCK</sequence>
<name>A0A9J5W832_SOLCO</name>
<feature type="region of interest" description="Disordered" evidence="1">
    <location>
        <begin position="1"/>
        <end position="126"/>
    </location>
</feature>
<comment type="caution">
    <text evidence="2">The sequence shown here is derived from an EMBL/GenBank/DDBJ whole genome shotgun (WGS) entry which is preliminary data.</text>
</comment>
<gene>
    <name evidence="2" type="ORF">H5410_061447</name>
</gene>
<accession>A0A9J5W832</accession>
<feature type="compositionally biased region" description="Gly residues" evidence="1">
    <location>
        <begin position="63"/>
        <end position="99"/>
    </location>
</feature>
<proteinExistence type="predicted"/>
<keyword evidence="3" id="KW-1185">Reference proteome</keyword>
<protein>
    <submittedName>
        <fullName evidence="2">Uncharacterized protein</fullName>
    </submittedName>
</protein>
<feature type="compositionally biased region" description="Gly residues" evidence="1">
    <location>
        <begin position="45"/>
        <end position="55"/>
    </location>
</feature>